<reference evidence="1 2" key="1">
    <citation type="submission" date="2016-12" db="EMBL/GenBank/DDBJ databases">
        <title>The genomes of Aspergillus section Nigri reveals drivers in fungal speciation.</title>
        <authorList>
            <consortium name="DOE Joint Genome Institute"/>
            <person name="Vesth T.C."/>
            <person name="Nybo J."/>
            <person name="Theobald S."/>
            <person name="Brandl J."/>
            <person name="Frisvad J.C."/>
            <person name="Nielsen K.F."/>
            <person name="Lyhne E.K."/>
            <person name="Kogle M.E."/>
            <person name="Kuo A."/>
            <person name="Riley R."/>
            <person name="Clum A."/>
            <person name="Nolan M."/>
            <person name="Lipzen A."/>
            <person name="Salamov A."/>
            <person name="Henrissat B."/>
            <person name="Wiebenga A."/>
            <person name="De Vries R.P."/>
            <person name="Grigoriev I.V."/>
            <person name="Mortensen U.H."/>
            <person name="Andersen M.R."/>
            <person name="Baker S.E."/>
        </authorList>
    </citation>
    <scope>NUCLEOTIDE SEQUENCE [LARGE SCALE GENOMIC DNA]</scope>
    <source>
        <strain evidence="1 2">CBS 115572</strain>
    </source>
</reference>
<evidence type="ECO:0000313" key="1">
    <source>
        <dbReference type="EMBL" id="PWY85858.1"/>
    </source>
</evidence>
<organism evidence="1 2">
    <name type="scientific">Aspergillus sclerotioniger CBS 115572</name>
    <dbReference type="NCBI Taxonomy" id="1450535"/>
    <lineage>
        <taxon>Eukaryota</taxon>
        <taxon>Fungi</taxon>
        <taxon>Dikarya</taxon>
        <taxon>Ascomycota</taxon>
        <taxon>Pezizomycotina</taxon>
        <taxon>Eurotiomycetes</taxon>
        <taxon>Eurotiomycetidae</taxon>
        <taxon>Eurotiales</taxon>
        <taxon>Aspergillaceae</taxon>
        <taxon>Aspergillus</taxon>
        <taxon>Aspergillus subgen. Circumdati</taxon>
    </lineage>
</organism>
<evidence type="ECO:0000313" key="2">
    <source>
        <dbReference type="Proteomes" id="UP000246702"/>
    </source>
</evidence>
<dbReference type="RefSeq" id="XP_025466875.1">
    <property type="nucleotide sequence ID" value="XM_025614566.1"/>
</dbReference>
<dbReference type="OrthoDB" id="4206905at2759"/>
<accession>A0A317WLG4</accession>
<keyword evidence="2" id="KW-1185">Reference proteome</keyword>
<protein>
    <submittedName>
        <fullName evidence="1">Uncharacterized protein</fullName>
    </submittedName>
</protein>
<comment type="caution">
    <text evidence="1">The sequence shown here is derived from an EMBL/GenBank/DDBJ whole genome shotgun (WGS) entry which is preliminary data.</text>
</comment>
<proteinExistence type="predicted"/>
<dbReference type="EMBL" id="MSFK01000016">
    <property type="protein sequence ID" value="PWY85858.1"/>
    <property type="molecule type" value="Genomic_DNA"/>
</dbReference>
<sequence>MRAEPKISSPQNTLIECLGKKQAIARRLEGIATKTANLQSSCLSDGFLKQNGIKVSLLDLEGKPNNSHDMFYTPCPQHKLPIIPWDEVDLLDFKEGHRAEAFRVNHTLDEISAQLDSPSNVWVEQEFYDKPETDIGVGEYYNTPFEWYKVTEAEAESPSIPHCIVRIVQHTDPAKCLFLRYVRYVEQTIFPLLLISVLPSQARVLQVHFDGEYLRIAKSKLYDFKENNKANYELFTRWMFPTACGDVKAIQMKSEEPNDAVKDQVELYLARRTASVA</sequence>
<dbReference type="Proteomes" id="UP000246702">
    <property type="component" value="Unassembled WGS sequence"/>
</dbReference>
<name>A0A317WLG4_9EURO</name>
<dbReference type="AlphaFoldDB" id="A0A317WLG4"/>
<gene>
    <name evidence="1" type="ORF">BO94DRAFT_566577</name>
</gene>
<dbReference type="GeneID" id="37116709"/>